<dbReference type="Proteomes" id="UP000269721">
    <property type="component" value="Unassembled WGS sequence"/>
</dbReference>
<feature type="compositionally biased region" description="Polar residues" evidence="1">
    <location>
        <begin position="146"/>
        <end position="155"/>
    </location>
</feature>
<keyword evidence="3" id="KW-1185">Reference proteome</keyword>
<evidence type="ECO:0000313" key="3">
    <source>
        <dbReference type="Proteomes" id="UP000269721"/>
    </source>
</evidence>
<dbReference type="OrthoDB" id="2163022at2759"/>
<evidence type="ECO:0000313" key="2">
    <source>
        <dbReference type="EMBL" id="RKO87179.1"/>
    </source>
</evidence>
<feature type="region of interest" description="Disordered" evidence="1">
    <location>
        <begin position="145"/>
        <end position="184"/>
    </location>
</feature>
<gene>
    <name evidence="2" type="ORF">BDK51DRAFT_41110</name>
</gene>
<dbReference type="EMBL" id="KZ997619">
    <property type="protein sequence ID" value="RKO87179.1"/>
    <property type="molecule type" value="Genomic_DNA"/>
</dbReference>
<dbReference type="AlphaFoldDB" id="A0A4P9W4A4"/>
<sequence>MGQLAYIEPTETDESKETPNTRLGATHVLRLVSRLTTRDLKVFFELMAASMTMPSKEALAEILWASLSSHEQGIFELPGASGPWTENEILRGLAAGGVGGARPSTGSGEPLGAAGDGRRTMRYPTLLSEPPDFFRTLLEVVGREASQASTHSASLEESMRAWARRSEDEPGAGSRSANGDDRPL</sequence>
<accession>A0A4P9W4A4</accession>
<organism evidence="2 3">
    <name type="scientific">Blyttiomyces helicus</name>
    <dbReference type="NCBI Taxonomy" id="388810"/>
    <lineage>
        <taxon>Eukaryota</taxon>
        <taxon>Fungi</taxon>
        <taxon>Fungi incertae sedis</taxon>
        <taxon>Chytridiomycota</taxon>
        <taxon>Chytridiomycota incertae sedis</taxon>
        <taxon>Chytridiomycetes</taxon>
        <taxon>Chytridiomycetes incertae sedis</taxon>
        <taxon>Blyttiomyces</taxon>
    </lineage>
</organism>
<protein>
    <submittedName>
        <fullName evidence="2">Uncharacterized protein</fullName>
    </submittedName>
</protein>
<feature type="region of interest" description="Disordered" evidence="1">
    <location>
        <begin position="98"/>
        <end position="125"/>
    </location>
</feature>
<evidence type="ECO:0000256" key="1">
    <source>
        <dbReference type="SAM" id="MobiDB-lite"/>
    </source>
</evidence>
<name>A0A4P9W4A4_9FUNG</name>
<reference evidence="3" key="1">
    <citation type="journal article" date="2018" name="Nat. Microbiol.">
        <title>Leveraging single-cell genomics to expand the fungal tree of life.</title>
        <authorList>
            <person name="Ahrendt S.R."/>
            <person name="Quandt C.A."/>
            <person name="Ciobanu D."/>
            <person name="Clum A."/>
            <person name="Salamov A."/>
            <person name="Andreopoulos B."/>
            <person name="Cheng J.F."/>
            <person name="Woyke T."/>
            <person name="Pelin A."/>
            <person name="Henrissat B."/>
            <person name="Reynolds N.K."/>
            <person name="Benny G.L."/>
            <person name="Smith M.E."/>
            <person name="James T.Y."/>
            <person name="Grigoriev I.V."/>
        </authorList>
    </citation>
    <scope>NUCLEOTIDE SEQUENCE [LARGE SCALE GENOMIC DNA]</scope>
</reference>
<proteinExistence type="predicted"/>